<reference evidence="1" key="1">
    <citation type="journal article" date="2014" name="Front. Microbiol.">
        <title>High frequency of phylogenetically diverse reductive dehalogenase-homologous genes in deep subseafloor sedimentary metagenomes.</title>
        <authorList>
            <person name="Kawai M."/>
            <person name="Futagami T."/>
            <person name="Toyoda A."/>
            <person name="Takaki Y."/>
            <person name="Nishi S."/>
            <person name="Hori S."/>
            <person name="Arai W."/>
            <person name="Tsubouchi T."/>
            <person name="Morono Y."/>
            <person name="Uchiyama I."/>
            <person name="Ito T."/>
            <person name="Fujiyama A."/>
            <person name="Inagaki F."/>
            <person name="Takami H."/>
        </authorList>
    </citation>
    <scope>NUCLEOTIDE SEQUENCE</scope>
    <source>
        <strain evidence="1">Expedition CK06-06</strain>
    </source>
</reference>
<dbReference type="EMBL" id="BARU01023220">
    <property type="protein sequence ID" value="GAH50613.1"/>
    <property type="molecule type" value="Genomic_DNA"/>
</dbReference>
<dbReference type="Gene3D" id="2.120.10.30">
    <property type="entry name" value="TolB, C-terminal domain"/>
    <property type="match status" value="1"/>
</dbReference>
<dbReference type="AlphaFoldDB" id="X1HZ86"/>
<evidence type="ECO:0000313" key="1">
    <source>
        <dbReference type="EMBL" id="GAH50613.1"/>
    </source>
</evidence>
<proteinExistence type="predicted"/>
<organism evidence="1">
    <name type="scientific">marine sediment metagenome</name>
    <dbReference type="NCBI Taxonomy" id="412755"/>
    <lineage>
        <taxon>unclassified sequences</taxon>
        <taxon>metagenomes</taxon>
        <taxon>ecological metagenomes</taxon>
    </lineage>
</organism>
<dbReference type="InterPro" id="IPR011042">
    <property type="entry name" value="6-blade_b-propeller_TolB-like"/>
</dbReference>
<sequence length="187" mass="21120">TRLMLVVRYRRRTPGARLNPQLITVSADGQEVHIALPVSEWIKGGHHPNWCPDGDHVLMNLRLDGENMRFVRFRYDGTGLEPLTETVLGSGHPTMHPDGRHILTDEYVGGHLAFDDGSVPLRWVDVNDGTEQTVMRIRADPPYAGPGRIFRVDLHPAWNRSYRYVTLNACPDGTRRVYVADMAELLG</sequence>
<dbReference type="SUPFAM" id="SSF82171">
    <property type="entry name" value="DPP6 N-terminal domain-like"/>
    <property type="match status" value="1"/>
</dbReference>
<protein>
    <recommendedName>
        <fullName evidence="2">Dipeptidylpeptidase IV N-terminal domain-containing protein</fullName>
    </recommendedName>
</protein>
<comment type="caution">
    <text evidence="1">The sequence shown here is derived from an EMBL/GenBank/DDBJ whole genome shotgun (WGS) entry which is preliminary data.</text>
</comment>
<gene>
    <name evidence="1" type="ORF">S03H2_37713</name>
</gene>
<accession>X1HZ86</accession>
<evidence type="ECO:0008006" key="2">
    <source>
        <dbReference type="Google" id="ProtNLM"/>
    </source>
</evidence>
<feature type="non-terminal residue" evidence="1">
    <location>
        <position position="1"/>
    </location>
</feature>
<name>X1HZ86_9ZZZZ</name>